<protein>
    <submittedName>
        <fullName evidence="2">Uncharacterized protein</fullName>
    </submittedName>
</protein>
<feature type="compositionally biased region" description="Low complexity" evidence="1">
    <location>
        <begin position="105"/>
        <end position="119"/>
    </location>
</feature>
<comment type="caution">
    <text evidence="2">The sequence shown here is derived from an EMBL/GenBank/DDBJ whole genome shotgun (WGS) entry which is preliminary data.</text>
</comment>
<gene>
    <name evidence="2" type="ORF">GALL_542400</name>
</gene>
<sequence length="128" mass="12607">MTSGIAAALASGDTHATCWKNATVSGASATPTANCARVASRSQRGQGDGGASRVRDAAEATNKAATAPNDSQKPACSKAHGSHDSTATSAHAIVSRQSARRPRRCASATAASISSARCAGTPKPASSA</sequence>
<evidence type="ECO:0000313" key="2">
    <source>
        <dbReference type="EMBL" id="OIQ64210.1"/>
    </source>
</evidence>
<name>A0A1J5NZK3_9ZZZZ</name>
<organism evidence="2">
    <name type="scientific">mine drainage metagenome</name>
    <dbReference type="NCBI Taxonomy" id="410659"/>
    <lineage>
        <taxon>unclassified sequences</taxon>
        <taxon>metagenomes</taxon>
        <taxon>ecological metagenomes</taxon>
    </lineage>
</organism>
<dbReference type="AlphaFoldDB" id="A0A1J5NZK3"/>
<proteinExistence type="predicted"/>
<dbReference type="EMBL" id="MLJW01008326">
    <property type="protein sequence ID" value="OIQ64210.1"/>
    <property type="molecule type" value="Genomic_DNA"/>
</dbReference>
<reference evidence="2" key="1">
    <citation type="submission" date="2016-10" db="EMBL/GenBank/DDBJ databases">
        <title>Sequence of Gallionella enrichment culture.</title>
        <authorList>
            <person name="Poehlein A."/>
            <person name="Muehling M."/>
            <person name="Daniel R."/>
        </authorList>
    </citation>
    <scope>NUCLEOTIDE SEQUENCE</scope>
</reference>
<accession>A0A1J5NZK3</accession>
<evidence type="ECO:0000256" key="1">
    <source>
        <dbReference type="SAM" id="MobiDB-lite"/>
    </source>
</evidence>
<feature type="region of interest" description="Disordered" evidence="1">
    <location>
        <begin position="27"/>
        <end position="128"/>
    </location>
</feature>